<name>A0A1I6KPR5_9EURY</name>
<organism evidence="2 3">
    <name type="scientific">Halomicrobium zhouii</name>
    <dbReference type="NCBI Taxonomy" id="767519"/>
    <lineage>
        <taxon>Archaea</taxon>
        <taxon>Methanobacteriati</taxon>
        <taxon>Methanobacteriota</taxon>
        <taxon>Stenosarchaea group</taxon>
        <taxon>Halobacteria</taxon>
        <taxon>Halobacteriales</taxon>
        <taxon>Haloarculaceae</taxon>
        <taxon>Halomicrobium</taxon>
    </lineage>
</organism>
<keyword evidence="3" id="KW-1185">Reference proteome</keyword>
<feature type="transmembrane region" description="Helical" evidence="1">
    <location>
        <begin position="77"/>
        <end position="98"/>
    </location>
</feature>
<dbReference type="InterPro" id="IPR002749">
    <property type="entry name" value="DUF63"/>
</dbReference>
<dbReference type="PANTHER" id="PTHR40700">
    <property type="entry name" value="HYPOTHETICAL MEMBRANE PROTEIN, CONSERVED, DUF63 FAMILY"/>
    <property type="match status" value="1"/>
</dbReference>
<feature type="transmembrane region" description="Helical" evidence="1">
    <location>
        <begin position="217"/>
        <end position="239"/>
    </location>
</feature>
<feature type="transmembrane region" description="Helical" evidence="1">
    <location>
        <begin position="12"/>
        <end position="33"/>
    </location>
</feature>
<feature type="transmembrane region" description="Helical" evidence="1">
    <location>
        <begin position="137"/>
        <end position="160"/>
    </location>
</feature>
<dbReference type="STRING" id="767519.SAMN05216559_1250"/>
<keyword evidence="1" id="KW-0812">Transmembrane</keyword>
<feature type="transmembrane region" description="Helical" evidence="1">
    <location>
        <begin position="251"/>
        <end position="274"/>
    </location>
</feature>
<keyword evidence="1" id="KW-1133">Transmembrane helix</keyword>
<gene>
    <name evidence="2" type="ORF">SAMN05216559_1250</name>
</gene>
<dbReference type="Proteomes" id="UP000199062">
    <property type="component" value="Unassembled WGS sequence"/>
</dbReference>
<dbReference type="AlphaFoldDB" id="A0A1I6KPR5"/>
<dbReference type="RefSeq" id="WP_089814902.1">
    <property type="nucleotide sequence ID" value="NZ_FOZK01000001.1"/>
</dbReference>
<dbReference type="EMBL" id="FOZK01000001">
    <property type="protein sequence ID" value="SFR93242.1"/>
    <property type="molecule type" value="Genomic_DNA"/>
</dbReference>
<dbReference type="PANTHER" id="PTHR40700:SF1">
    <property type="entry name" value="DUF63 DOMAIN-CONTAINING PROTEIN"/>
    <property type="match status" value="1"/>
</dbReference>
<proteinExistence type="predicted"/>
<sequence>MLVLPSGMALPPLPYLLALVGGCVLVSALLFAVEPPIDQKLALAMAPWIAIGGALHAFYQLGAFTPTYAPLFGAPSVYLTTFVVTGFVWLVLSVVGIVRGKDDDIHRNMGFAGTGVLTVLFVLVAYQGMGLGAFDPVWPAISIVVALALTVVTIFLISIWRTPVFFRTRYVGPVVVFAHALDGVSTAVGADVIGVHERTPIPRAIMEFAGQLPTAEIIGVGWLFVAVKLVVSAAVVVAFNRYVDEDPAEATLVLLAVIGVGLGPAMNNLFLFLAGVA</sequence>
<dbReference type="Pfam" id="PF01889">
    <property type="entry name" value="DUF63"/>
    <property type="match status" value="1"/>
</dbReference>
<evidence type="ECO:0000313" key="2">
    <source>
        <dbReference type="EMBL" id="SFR93242.1"/>
    </source>
</evidence>
<reference evidence="2 3" key="1">
    <citation type="submission" date="2016-10" db="EMBL/GenBank/DDBJ databases">
        <authorList>
            <person name="de Groot N.N."/>
        </authorList>
    </citation>
    <scope>NUCLEOTIDE SEQUENCE [LARGE SCALE GENOMIC DNA]</scope>
    <source>
        <strain evidence="2 3">CGMCC 1.10457</strain>
    </source>
</reference>
<accession>A0A1I6KPR5</accession>
<feature type="transmembrane region" description="Helical" evidence="1">
    <location>
        <begin position="45"/>
        <end position="65"/>
    </location>
</feature>
<evidence type="ECO:0000313" key="3">
    <source>
        <dbReference type="Proteomes" id="UP000199062"/>
    </source>
</evidence>
<keyword evidence="1" id="KW-0472">Membrane</keyword>
<dbReference type="OrthoDB" id="308209at2157"/>
<feature type="transmembrane region" description="Helical" evidence="1">
    <location>
        <begin position="110"/>
        <end position="131"/>
    </location>
</feature>
<evidence type="ECO:0000256" key="1">
    <source>
        <dbReference type="SAM" id="Phobius"/>
    </source>
</evidence>
<protein>
    <submittedName>
        <fullName evidence="2">Uncharacterized membrane protein</fullName>
    </submittedName>
</protein>